<feature type="transmembrane region" description="Helical" evidence="1">
    <location>
        <begin position="907"/>
        <end position="932"/>
    </location>
</feature>
<feature type="transmembrane region" description="Helical" evidence="1">
    <location>
        <begin position="523"/>
        <end position="548"/>
    </location>
</feature>
<dbReference type="Gene3D" id="3.30.70.1320">
    <property type="entry name" value="Multidrug efflux transporter AcrB pore domain like"/>
    <property type="match status" value="1"/>
</dbReference>
<dbReference type="Gene3D" id="3.30.70.1430">
    <property type="entry name" value="Multidrug efflux transporter AcrB pore domain"/>
    <property type="match status" value="2"/>
</dbReference>
<dbReference type="Gene3D" id="1.20.1640.10">
    <property type="entry name" value="Multidrug efflux transporter AcrB transmembrane domain"/>
    <property type="match status" value="2"/>
</dbReference>
<evidence type="ECO:0000313" key="3">
    <source>
        <dbReference type="EMBL" id="PQB03326.1"/>
    </source>
</evidence>
<feature type="domain" description="SSD" evidence="2">
    <location>
        <begin position="342"/>
        <end position="486"/>
    </location>
</feature>
<keyword evidence="1" id="KW-1133">Transmembrane helix</keyword>
<proteinExistence type="predicted"/>
<dbReference type="OrthoDB" id="9757876at2"/>
<dbReference type="GO" id="GO:0042910">
    <property type="term" value="F:xenobiotic transmembrane transporter activity"/>
    <property type="evidence" value="ECO:0007669"/>
    <property type="project" value="TreeGrafter"/>
</dbReference>
<dbReference type="PANTHER" id="PTHR32063">
    <property type="match status" value="1"/>
</dbReference>
<evidence type="ECO:0000259" key="2">
    <source>
        <dbReference type="PROSITE" id="PS50156"/>
    </source>
</evidence>
<feature type="transmembrane region" description="Helical" evidence="1">
    <location>
        <begin position="359"/>
        <end position="381"/>
    </location>
</feature>
<dbReference type="InterPro" id="IPR000731">
    <property type="entry name" value="SSD"/>
</dbReference>
<evidence type="ECO:0000313" key="4">
    <source>
        <dbReference type="Proteomes" id="UP000239522"/>
    </source>
</evidence>
<dbReference type="Proteomes" id="UP000239522">
    <property type="component" value="Unassembled WGS sequence"/>
</dbReference>
<keyword evidence="4" id="KW-1185">Reference proteome</keyword>
<feature type="transmembrane region" description="Helical" evidence="1">
    <location>
        <begin position="953"/>
        <end position="972"/>
    </location>
</feature>
<feature type="transmembrane region" description="Helical" evidence="1">
    <location>
        <begin position="984"/>
        <end position="1004"/>
    </location>
</feature>
<keyword evidence="1" id="KW-0472">Membrane</keyword>
<dbReference type="SUPFAM" id="SSF82693">
    <property type="entry name" value="Multidrug efflux transporter AcrB pore domain, PN1, PN2, PC1 and PC2 subdomains"/>
    <property type="match status" value="3"/>
</dbReference>
<dbReference type="AlphaFoldDB" id="A0A2S7KL22"/>
<organism evidence="3 4">
    <name type="scientific">Polaribacter filamentus</name>
    <dbReference type="NCBI Taxonomy" id="53483"/>
    <lineage>
        <taxon>Bacteria</taxon>
        <taxon>Pseudomonadati</taxon>
        <taxon>Bacteroidota</taxon>
        <taxon>Flavobacteriia</taxon>
        <taxon>Flavobacteriales</taxon>
        <taxon>Flavobacteriaceae</taxon>
    </lineage>
</organism>
<dbReference type="PANTHER" id="PTHR32063:SF18">
    <property type="entry name" value="CATION EFFLUX SYSTEM PROTEIN"/>
    <property type="match status" value="1"/>
</dbReference>
<dbReference type="InterPro" id="IPR027463">
    <property type="entry name" value="AcrB_DN_DC_subdom"/>
</dbReference>
<feature type="transmembrane region" description="Helical" evidence="1">
    <location>
        <begin position="333"/>
        <end position="352"/>
    </location>
</feature>
<dbReference type="SUPFAM" id="SSF82866">
    <property type="entry name" value="Multidrug efflux transporter AcrB transmembrane domain"/>
    <property type="match status" value="2"/>
</dbReference>
<accession>A0A2S7KL22</accession>
<dbReference type="Gene3D" id="3.30.70.1440">
    <property type="entry name" value="Multidrug efflux transporter AcrB pore domain"/>
    <property type="match status" value="1"/>
</dbReference>
<dbReference type="InterPro" id="IPR001036">
    <property type="entry name" value="Acrflvin-R"/>
</dbReference>
<dbReference type="SUPFAM" id="SSF82714">
    <property type="entry name" value="Multidrug efflux transporter AcrB TolC docking domain, DN and DC subdomains"/>
    <property type="match status" value="2"/>
</dbReference>
<keyword evidence="1" id="KW-0812">Transmembrane</keyword>
<name>A0A2S7KL22_9FLAO</name>
<dbReference type="RefSeq" id="WP_104811244.1">
    <property type="nucleotide sequence ID" value="NZ_MQUA01000014.1"/>
</dbReference>
<dbReference type="Gene3D" id="3.30.2090.10">
    <property type="entry name" value="Multidrug efflux transporter AcrB TolC docking domain, DN and DC subdomains"/>
    <property type="match status" value="2"/>
</dbReference>
<dbReference type="PROSITE" id="PS50156">
    <property type="entry name" value="SSD"/>
    <property type="match status" value="1"/>
</dbReference>
<sequence length="1013" mass="112930">MKLPQLAIKNYLFVLTTIALAVFLGIRSFNTMPRSEDPFLNLPNYTVVVVYPGASPEDMEELIVDPIEEVIGEIDDVTEIKTEIADGLAVIKVEVEFGVNYDDSYDDIVSEIDKIRPTLPDGIIQLDIDQFKPEDRVAVNQFALVSETVPYNILNDIAEDFEDELETIDYIKKVEIEANPEEEIRITLDFQKMSNLDINLGMVINILQSNNLNIPGGNIKAGNIGFNIKTSGNYESLEEIRNTAIYSDENQIVYLRDIAEVNFDYEESRWIARHNGKKAIYINVTQKRGGNIIKLAEEINKTTTAFKQNLPNTIALETAFEQAPAVALRINDFILNLVQGILLVGIIILIFLGWRSSLIIMVVIPLSILIALTVLDLSGYALQQISIAALVIALGLLVDNGIVVIENIVRFKREGFSLMEAAAKGTSEVGYAIISSTLTTILSFAPLALLESGPGEFLRTLPLTVIFVLLASLVLALTFTPIIASRLLKKGKEKKTPLVTKKLNYFVEKHYSRLLNFALRKGTLVVLASFGFLIASAALFPSIGISFFPTADKPMLLIDVNHPYSSNIDHTDKTLRYIESVLDTTGYVKNYTVNAGHGNPQVYYNRIPEEYKTYHGEVLVNFEEWNPKKFYATLQSLRERFASYPDAQISFRELKNGAPFAAPIEILLIGEEIDTLKSIAYEVERILKQTEGVMDVDNPLSVAKTDISIEINRDKAALLNVPLITIDQTVRASLNGLTIDNLQIDKDNYPLVIRMPFNEKQVLEDFDRIFVTSSTGATLPLKQVASLRFKQNYATLNHFNTNLNTAVTANVSDPDKTKDYMEAIIPKLDAYKWPKGYRYYLGGEYESQSESFGDLGLLLGIALILIFAVLVLQFRSVTQPLIIFSAIPLAFSGSFIALFLTGWSFSFFAFVGFISLQGIVVNNSIILVDYTNQLISEGMEKMEAIKLAAKTRFTPIVLTSLTTILGLMPLTFSGTTLWSPLGWTLIGGMISSTILTLLVVPILYKWLTKNKTN</sequence>
<dbReference type="GO" id="GO:0005886">
    <property type="term" value="C:plasma membrane"/>
    <property type="evidence" value="ECO:0007669"/>
    <property type="project" value="TreeGrafter"/>
</dbReference>
<feature type="transmembrane region" description="Helical" evidence="1">
    <location>
        <begin position="855"/>
        <end position="874"/>
    </location>
</feature>
<dbReference type="EMBL" id="MQUA01000014">
    <property type="protein sequence ID" value="PQB03326.1"/>
    <property type="molecule type" value="Genomic_DNA"/>
</dbReference>
<feature type="transmembrane region" description="Helical" evidence="1">
    <location>
        <begin position="461"/>
        <end position="484"/>
    </location>
</feature>
<feature type="transmembrane region" description="Helical" evidence="1">
    <location>
        <begin position="429"/>
        <end position="449"/>
    </location>
</feature>
<dbReference type="Pfam" id="PF00873">
    <property type="entry name" value="ACR_tran"/>
    <property type="match status" value="1"/>
</dbReference>
<feature type="transmembrane region" description="Helical" evidence="1">
    <location>
        <begin position="881"/>
        <end position="901"/>
    </location>
</feature>
<feature type="transmembrane region" description="Helical" evidence="1">
    <location>
        <begin position="387"/>
        <end position="409"/>
    </location>
</feature>
<comment type="caution">
    <text evidence="3">The sequence shown here is derived from an EMBL/GenBank/DDBJ whole genome shotgun (WGS) entry which is preliminary data.</text>
</comment>
<evidence type="ECO:0000256" key="1">
    <source>
        <dbReference type="SAM" id="Phobius"/>
    </source>
</evidence>
<protein>
    <recommendedName>
        <fullName evidence="2">SSD domain-containing protein</fullName>
    </recommendedName>
</protein>
<dbReference type="PRINTS" id="PR00702">
    <property type="entry name" value="ACRIFLAVINRP"/>
</dbReference>
<reference evidence="3 4" key="1">
    <citation type="submission" date="2016-11" db="EMBL/GenBank/DDBJ databases">
        <title>Trade-off between light-utilization and light-protection in marine flavobacteria.</title>
        <authorList>
            <person name="Kumagai Y."/>
        </authorList>
    </citation>
    <scope>NUCLEOTIDE SEQUENCE [LARGE SCALE GENOMIC DNA]</scope>
    <source>
        <strain evidence="3 4">ATCC 700397</strain>
    </source>
</reference>
<gene>
    <name evidence="3" type="ORF">BST83_18675</name>
</gene>